<dbReference type="InterPro" id="IPR005624">
    <property type="entry name" value="PduO/GlcC-like"/>
</dbReference>
<proteinExistence type="predicted"/>
<dbReference type="PANTHER" id="PTHR34309:SF10">
    <property type="entry name" value="SLR1406 PROTEIN"/>
    <property type="match status" value="1"/>
</dbReference>
<sequence>MAAPVSALPDGDLTLAEATAMVGHAIEEARRLGVVVSVAVCGPQGRLVAFSKMDGAGCMTARGAIGKAVASAISGEPSEIMPPPGDDLYCSVVEGEGTAAFHERGGIPLRRDGILIGAVGVYGEATLVQDLACATAGATAWRGARGSGTRPGLAFA</sequence>
<dbReference type="SUPFAM" id="SSF143744">
    <property type="entry name" value="GlcG-like"/>
    <property type="match status" value="1"/>
</dbReference>
<organism evidence="1 2">
    <name type="scientific">Methylobacterium bullatum</name>
    <dbReference type="NCBI Taxonomy" id="570505"/>
    <lineage>
        <taxon>Bacteria</taxon>
        <taxon>Pseudomonadati</taxon>
        <taxon>Pseudomonadota</taxon>
        <taxon>Alphaproteobacteria</taxon>
        <taxon>Hyphomicrobiales</taxon>
        <taxon>Methylobacteriaceae</taxon>
        <taxon>Methylobacterium</taxon>
    </lineage>
</organism>
<keyword evidence="2" id="KW-1185">Reference proteome</keyword>
<dbReference type="InterPro" id="IPR052517">
    <property type="entry name" value="GlcG_carb_metab_protein"/>
</dbReference>
<dbReference type="AlphaFoldDB" id="A0AAV4Z2Z5"/>
<dbReference type="Gene3D" id="3.30.450.150">
    <property type="entry name" value="Haem-degrading domain"/>
    <property type="match status" value="1"/>
</dbReference>
<dbReference type="Pfam" id="PF03928">
    <property type="entry name" value="HbpS-like"/>
    <property type="match status" value="1"/>
</dbReference>
<gene>
    <name evidence="1" type="ORF">OICFNHDK_0533</name>
</gene>
<reference evidence="1" key="2">
    <citation type="submission" date="2021-08" db="EMBL/GenBank/DDBJ databases">
        <authorList>
            <person name="Tani A."/>
            <person name="Ola A."/>
            <person name="Ogura Y."/>
            <person name="Katsura K."/>
            <person name="Hayashi T."/>
        </authorList>
    </citation>
    <scope>NUCLEOTIDE SEQUENCE</scope>
    <source>
        <strain evidence="1">DSM 21893</strain>
    </source>
</reference>
<name>A0AAV4Z2Z5_9HYPH</name>
<dbReference type="InterPro" id="IPR038084">
    <property type="entry name" value="PduO/GlcC-like_sf"/>
</dbReference>
<evidence type="ECO:0000313" key="1">
    <source>
        <dbReference type="EMBL" id="GJD38093.1"/>
    </source>
</evidence>
<reference evidence="1" key="1">
    <citation type="journal article" date="2016" name="Front. Microbiol.">
        <title>Genome Sequence of the Piezophilic, Mesophilic Sulfate-Reducing Bacterium Desulfovibrio indicus J2T.</title>
        <authorList>
            <person name="Cao J."/>
            <person name="Maignien L."/>
            <person name="Shao Z."/>
            <person name="Alain K."/>
            <person name="Jebbar M."/>
        </authorList>
    </citation>
    <scope>NUCLEOTIDE SEQUENCE</scope>
    <source>
        <strain evidence="1">DSM 21893</strain>
    </source>
</reference>
<evidence type="ECO:0000313" key="2">
    <source>
        <dbReference type="Proteomes" id="UP001055307"/>
    </source>
</evidence>
<evidence type="ECO:0008006" key="3">
    <source>
        <dbReference type="Google" id="ProtNLM"/>
    </source>
</evidence>
<comment type="caution">
    <text evidence="1">The sequence shown here is derived from an EMBL/GenBank/DDBJ whole genome shotgun (WGS) entry which is preliminary data.</text>
</comment>
<dbReference type="EMBL" id="BPQF01000003">
    <property type="protein sequence ID" value="GJD38093.1"/>
    <property type="molecule type" value="Genomic_DNA"/>
</dbReference>
<accession>A0AAV4Z2Z5</accession>
<dbReference type="Proteomes" id="UP001055307">
    <property type="component" value="Unassembled WGS sequence"/>
</dbReference>
<dbReference type="RefSeq" id="WP_147830663.1">
    <property type="nucleotide sequence ID" value="NZ_BPQF01000003.1"/>
</dbReference>
<dbReference type="PANTHER" id="PTHR34309">
    <property type="entry name" value="SLR1406 PROTEIN"/>
    <property type="match status" value="1"/>
</dbReference>
<protein>
    <recommendedName>
        <fullName evidence="3">Heme-binding protein</fullName>
    </recommendedName>
</protein>